<dbReference type="EMBL" id="JAGTPX010000022">
    <property type="protein sequence ID" value="MBR8671510.1"/>
    <property type="molecule type" value="Genomic_DNA"/>
</dbReference>
<comment type="similarity">
    <text evidence="1">Belongs to the HAM1 NTPase family.</text>
</comment>
<proteinExistence type="inferred from homology"/>
<evidence type="ECO:0000256" key="2">
    <source>
        <dbReference type="ARBA" id="ARBA00022801"/>
    </source>
</evidence>
<dbReference type="Pfam" id="PF01725">
    <property type="entry name" value="Ham1p_like"/>
    <property type="match status" value="1"/>
</dbReference>
<accession>A0A941GKX0</accession>
<name>A0A941GKX0_NIACI</name>
<dbReference type="InterPro" id="IPR002637">
    <property type="entry name" value="RdgB/HAM1"/>
</dbReference>
<evidence type="ECO:0000256" key="1">
    <source>
        <dbReference type="ARBA" id="ARBA00008023"/>
    </source>
</evidence>
<sequence>MKEIVFVTTNKGKIASAQNELKSIKVTPISAELSEPRTDNIKDIAREKVLQAYEIVKRPCIALDSGFFIDELNGFPRAYVNHMLDTIGISGILKLLSEEENRYCEFRSCLAYYDGENIKFFESKSPGTISEKIRGLDSAKKWSDLWYIFIPRHFDKTLAEFNEDDFHTYDEMKEESCISKFGKWFLSSSDILEKI</sequence>
<evidence type="ECO:0000313" key="3">
    <source>
        <dbReference type="EMBL" id="MBR8671510.1"/>
    </source>
</evidence>
<keyword evidence="2" id="KW-0378">Hydrolase</keyword>
<dbReference type="AlphaFoldDB" id="A0A941GKX0"/>
<comment type="caution">
    <text evidence="3">The sequence shown here is derived from an EMBL/GenBank/DDBJ whole genome shotgun (WGS) entry which is preliminary data.</text>
</comment>
<dbReference type="Gene3D" id="3.90.950.10">
    <property type="match status" value="1"/>
</dbReference>
<dbReference type="PANTHER" id="PTHR11067">
    <property type="entry name" value="INOSINE TRIPHOSPHATE PYROPHOSPHATASE/HAM1 PROTEIN"/>
    <property type="match status" value="1"/>
</dbReference>
<dbReference type="GO" id="GO:0009143">
    <property type="term" value="P:nucleoside triphosphate catabolic process"/>
    <property type="evidence" value="ECO:0007669"/>
    <property type="project" value="InterPro"/>
</dbReference>
<dbReference type="InterPro" id="IPR029001">
    <property type="entry name" value="ITPase-like_fam"/>
</dbReference>
<protein>
    <submittedName>
        <fullName evidence="3">Uncharacterized protein</fullName>
    </submittedName>
</protein>
<gene>
    <name evidence="3" type="ORF">KD144_18400</name>
</gene>
<dbReference type="SUPFAM" id="SSF52972">
    <property type="entry name" value="ITPase-like"/>
    <property type="match status" value="1"/>
</dbReference>
<reference evidence="3" key="1">
    <citation type="submission" date="2021-04" db="EMBL/GenBank/DDBJ databases">
        <title>Genomic analysis of electroactive and textile dye degrading Bacillus circulans strain: DC10 isolated from constructed wetland-microbial fuel cells treating textile dye wastewaters.</title>
        <authorList>
            <person name="Patel D.U."/>
            <person name="Desai C.R."/>
        </authorList>
    </citation>
    <scope>NUCLEOTIDE SEQUENCE</scope>
    <source>
        <strain evidence="3">DC10</strain>
    </source>
</reference>
<dbReference type="PANTHER" id="PTHR11067:SF9">
    <property type="entry name" value="INOSINE TRIPHOSPHATE PYROPHOSPHATASE"/>
    <property type="match status" value="1"/>
</dbReference>
<dbReference type="RefSeq" id="WP_212120680.1">
    <property type="nucleotide sequence ID" value="NZ_JAGTPX020000023.1"/>
</dbReference>
<dbReference type="GO" id="GO:0005737">
    <property type="term" value="C:cytoplasm"/>
    <property type="evidence" value="ECO:0007669"/>
    <property type="project" value="TreeGrafter"/>
</dbReference>
<dbReference type="GO" id="GO:0047429">
    <property type="term" value="F:nucleoside triphosphate diphosphatase activity"/>
    <property type="evidence" value="ECO:0007669"/>
    <property type="project" value="InterPro"/>
</dbReference>
<organism evidence="3">
    <name type="scientific">Niallia circulans</name>
    <name type="common">Bacillus circulans</name>
    <dbReference type="NCBI Taxonomy" id="1397"/>
    <lineage>
        <taxon>Bacteria</taxon>
        <taxon>Bacillati</taxon>
        <taxon>Bacillota</taxon>
        <taxon>Bacilli</taxon>
        <taxon>Bacillales</taxon>
        <taxon>Bacillaceae</taxon>
        <taxon>Niallia</taxon>
    </lineage>
</organism>